<organism evidence="1 2">
    <name type="scientific">Irpex rosettiformis</name>
    <dbReference type="NCBI Taxonomy" id="378272"/>
    <lineage>
        <taxon>Eukaryota</taxon>
        <taxon>Fungi</taxon>
        <taxon>Dikarya</taxon>
        <taxon>Basidiomycota</taxon>
        <taxon>Agaricomycotina</taxon>
        <taxon>Agaricomycetes</taxon>
        <taxon>Polyporales</taxon>
        <taxon>Irpicaceae</taxon>
        <taxon>Irpex</taxon>
    </lineage>
</organism>
<evidence type="ECO:0000313" key="1">
    <source>
        <dbReference type="EMBL" id="KAI0091236.1"/>
    </source>
</evidence>
<protein>
    <submittedName>
        <fullName evidence="1">Uncharacterized protein</fullName>
    </submittedName>
</protein>
<keyword evidence="2" id="KW-1185">Reference proteome</keyword>
<evidence type="ECO:0000313" key="2">
    <source>
        <dbReference type="Proteomes" id="UP001055072"/>
    </source>
</evidence>
<name>A0ACB8UAH2_9APHY</name>
<proteinExistence type="predicted"/>
<sequence length="330" mass="36679">MDSSTNLKKSNSAAKLQKKAKRNGSDSTRTDPDSGYDSPSPEKKLAALKKENTEDIEPVPVVWASGAPHEGETAEGGPLEHDREQGPIPRSRSAMDHSPQTGGADVRRSQSMRSNRIAGGLSRNYARDDRESMHTTPSGRHTPRRRKSLTGGSFANGPGMVGPNAKVDDEETKLFRTRSVTAEAALTKKEKSRIGKAETKEGKRVAKVIKEEARAEKKALEQSIRELSDFQKIQKYAVKEEAKTTAAYAQALKAFHKEELAFLAARAKFERAEADLQCHEDARDAAREHASDATEMLQDKNREIEWMRAQKHADDREREIRLRQLAGKPL</sequence>
<accession>A0ACB8UAH2</accession>
<comment type="caution">
    <text evidence="1">The sequence shown here is derived from an EMBL/GenBank/DDBJ whole genome shotgun (WGS) entry which is preliminary data.</text>
</comment>
<gene>
    <name evidence="1" type="ORF">BDY19DRAFT_886286</name>
</gene>
<reference evidence="1" key="1">
    <citation type="journal article" date="2021" name="Environ. Microbiol.">
        <title>Gene family expansions and transcriptome signatures uncover fungal adaptations to wood decay.</title>
        <authorList>
            <person name="Hage H."/>
            <person name="Miyauchi S."/>
            <person name="Viragh M."/>
            <person name="Drula E."/>
            <person name="Min B."/>
            <person name="Chaduli D."/>
            <person name="Navarro D."/>
            <person name="Favel A."/>
            <person name="Norest M."/>
            <person name="Lesage-Meessen L."/>
            <person name="Balint B."/>
            <person name="Merenyi Z."/>
            <person name="de Eugenio L."/>
            <person name="Morin E."/>
            <person name="Martinez A.T."/>
            <person name="Baldrian P."/>
            <person name="Stursova M."/>
            <person name="Martinez M.J."/>
            <person name="Novotny C."/>
            <person name="Magnuson J.K."/>
            <person name="Spatafora J.W."/>
            <person name="Maurice S."/>
            <person name="Pangilinan J."/>
            <person name="Andreopoulos W."/>
            <person name="LaButti K."/>
            <person name="Hundley H."/>
            <person name="Na H."/>
            <person name="Kuo A."/>
            <person name="Barry K."/>
            <person name="Lipzen A."/>
            <person name="Henrissat B."/>
            <person name="Riley R."/>
            <person name="Ahrendt S."/>
            <person name="Nagy L.G."/>
            <person name="Grigoriev I.V."/>
            <person name="Martin F."/>
            <person name="Rosso M.N."/>
        </authorList>
    </citation>
    <scope>NUCLEOTIDE SEQUENCE</scope>
    <source>
        <strain evidence="1">CBS 384.51</strain>
    </source>
</reference>
<dbReference type="EMBL" id="MU274906">
    <property type="protein sequence ID" value="KAI0091236.1"/>
    <property type="molecule type" value="Genomic_DNA"/>
</dbReference>
<dbReference type="Proteomes" id="UP001055072">
    <property type="component" value="Unassembled WGS sequence"/>
</dbReference>